<sequence length="719" mass="80522">MNITSTPFAEISAWVNRSDEPFTYQASFAHLKVSRDVLSDESAWSIIIAGLWDAEWGICVGSSLDAGTAYFEHGKLSDIQGDAPNFKFSCYGGWVEMLQGWRVDEGWDMDMGTVDLVVVAFVIDPQMSAECALALIATVQWAADISSEYTVRILTISSEDAPRSLRKLLYHCHLCHPHTMSLNPPDSPASMRREVQKIIQTNQSDLIQRFQRESRLDLERQVVISWHTLPPFHLDEDRHIVRTESVDQLVQDRFMLDSNLALMRRGEWEARFLVPVSYSHAQNTASQDCCFVRFVNPALRPPSPLDGFHSLHLFLSSHRTQLIYDAVTGQLTRVNLPVSQDERLEQVAWGIRTRNVPDRICIYTEASTVDEFVSAGSHHRRLKICNEQVGGFIAAACRNFSHWGIDGPSVVSCFFESNIETMAHLNTFSRLHVQGVLGDRELTIGLVGRHATIFDQVLPLVGFDYRLALFVALPSDNAIVRQIKVQLAALLTVGTDRLFAFDEDVSEVDLSPHCGGWSKPLARTGCMWLALGLWKGGAMVYDDYKVPQDSLSEDGKLRLGESEIMVDISKCHQINKIIKLLCDTIMAQEIPMLPINSSAESRELLPREFLELQKHLLHAYIFQLTEGAGGPKFYDVSACMSIDATSGIPHWAKSTLDFQRIRQSDLTGNGIVFGIYHGMERDEGSAASPNPEEGPVEREGTTVEEAVRLQYPPPVGDDE</sequence>
<evidence type="ECO:0000256" key="1">
    <source>
        <dbReference type="SAM" id="MobiDB-lite"/>
    </source>
</evidence>
<feature type="region of interest" description="Disordered" evidence="1">
    <location>
        <begin position="682"/>
        <end position="719"/>
    </location>
</feature>
<dbReference type="OrthoDB" id="5098606at2759"/>
<name>A0A9W9BS04_9HYPO</name>
<dbReference type="Proteomes" id="UP001140502">
    <property type="component" value="Unassembled WGS sequence"/>
</dbReference>
<feature type="compositionally biased region" description="Basic and acidic residues" evidence="1">
    <location>
        <begin position="695"/>
        <end position="707"/>
    </location>
</feature>
<reference evidence="2" key="1">
    <citation type="submission" date="2022-10" db="EMBL/GenBank/DDBJ databases">
        <title>Tapping the CABI collections for fungal endophytes: first genome assemblies for Collariella, Neodidymelliopsis, Ascochyta clinopodiicola, Didymella pomorum, Didymosphaeria variabile, Neocosmospora piperis and Neocucurbitaria cava.</title>
        <authorList>
            <person name="Hill R."/>
        </authorList>
    </citation>
    <scope>NUCLEOTIDE SEQUENCE</scope>
    <source>
        <strain evidence="2">IMI 366586</strain>
    </source>
</reference>
<dbReference type="AlphaFoldDB" id="A0A9W9BS04"/>
<accession>A0A9W9BS04</accession>
<gene>
    <name evidence="2" type="ORF">N0V84_003580</name>
</gene>
<keyword evidence="3" id="KW-1185">Reference proteome</keyword>
<proteinExistence type="predicted"/>
<protein>
    <submittedName>
        <fullName evidence="2">Uncharacterized protein</fullName>
    </submittedName>
</protein>
<comment type="caution">
    <text evidence="2">The sequence shown here is derived from an EMBL/GenBank/DDBJ whole genome shotgun (WGS) entry which is preliminary data.</text>
</comment>
<organism evidence="2 3">
    <name type="scientific">Fusarium piperis</name>
    <dbReference type="NCBI Taxonomy" id="1435070"/>
    <lineage>
        <taxon>Eukaryota</taxon>
        <taxon>Fungi</taxon>
        <taxon>Dikarya</taxon>
        <taxon>Ascomycota</taxon>
        <taxon>Pezizomycotina</taxon>
        <taxon>Sordariomycetes</taxon>
        <taxon>Hypocreomycetidae</taxon>
        <taxon>Hypocreales</taxon>
        <taxon>Nectriaceae</taxon>
        <taxon>Fusarium</taxon>
        <taxon>Fusarium solani species complex</taxon>
    </lineage>
</organism>
<dbReference type="EMBL" id="JAPEUR010000052">
    <property type="protein sequence ID" value="KAJ4325198.1"/>
    <property type="molecule type" value="Genomic_DNA"/>
</dbReference>
<evidence type="ECO:0000313" key="2">
    <source>
        <dbReference type="EMBL" id="KAJ4325198.1"/>
    </source>
</evidence>
<evidence type="ECO:0000313" key="3">
    <source>
        <dbReference type="Proteomes" id="UP001140502"/>
    </source>
</evidence>